<dbReference type="RefSeq" id="WP_208569980.1">
    <property type="nucleotide sequence ID" value="NZ_JAGFWR010000024.1"/>
</dbReference>
<keyword evidence="3" id="KW-1185">Reference proteome</keyword>
<gene>
    <name evidence="2" type="ORF">JQN83_27070</name>
</gene>
<dbReference type="Proteomes" id="UP000671399">
    <property type="component" value="Unassembled WGS sequence"/>
</dbReference>
<comment type="caution">
    <text evidence="2">The sequence shown here is derived from an EMBL/GenBank/DDBJ whole genome shotgun (WGS) entry which is preliminary data.</text>
</comment>
<name>A0ABS3VFV2_9ACTN</name>
<sequence>MAASWQGRREPGNPIHHLTHRSGLLLDLTTVTGRTVAESLMTLICIEERAVDRAIAEAAGPALARKAPFVGSQRPSAFPVRPGPGRTPGVAMPEALRLGVDLGAERLRRTDEPGIGAVTPGCRVTAAGERGGRRGGLELRHTAAGAITALCGRRLSTHYSGHARSRSLGSPP</sequence>
<proteinExistence type="predicted"/>
<dbReference type="EMBL" id="JAGFWR010000024">
    <property type="protein sequence ID" value="MBO4164445.1"/>
    <property type="molecule type" value="Genomic_DNA"/>
</dbReference>
<accession>A0ABS3VFV2</accession>
<organism evidence="2 3">
    <name type="scientific">Micromonospora antibiotica</name>
    <dbReference type="NCBI Taxonomy" id="2807623"/>
    <lineage>
        <taxon>Bacteria</taxon>
        <taxon>Bacillati</taxon>
        <taxon>Actinomycetota</taxon>
        <taxon>Actinomycetes</taxon>
        <taxon>Micromonosporales</taxon>
        <taxon>Micromonosporaceae</taxon>
        <taxon>Micromonospora</taxon>
    </lineage>
</organism>
<evidence type="ECO:0000313" key="2">
    <source>
        <dbReference type="EMBL" id="MBO4164445.1"/>
    </source>
</evidence>
<reference evidence="2 3" key="1">
    <citation type="submission" date="2021-03" db="EMBL/GenBank/DDBJ databases">
        <authorList>
            <person name="Lee D.-H."/>
        </authorList>
    </citation>
    <scope>NUCLEOTIDE SEQUENCE [LARGE SCALE GENOMIC DNA]</scope>
    <source>
        <strain evidence="2 3">MMS20-R2-23</strain>
    </source>
</reference>
<protein>
    <submittedName>
        <fullName evidence="2">Uncharacterized protein</fullName>
    </submittedName>
</protein>
<feature type="compositionally biased region" description="Low complexity" evidence="1">
    <location>
        <begin position="79"/>
        <end position="90"/>
    </location>
</feature>
<evidence type="ECO:0000256" key="1">
    <source>
        <dbReference type="SAM" id="MobiDB-lite"/>
    </source>
</evidence>
<evidence type="ECO:0000313" key="3">
    <source>
        <dbReference type="Proteomes" id="UP000671399"/>
    </source>
</evidence>
<feature type="region of interest" description="Disordered" evidence="1">
    <location>
        <begin position="72"/>
        <end position="91"/>
    </location>
</feature>